<dbReference type="PANTHER" id="PTHR37419">
    <property type="entry name" value="SERINE/THREONINE-PROTEIN KINASE TOXIN HIPA"/>
    <property type="match status" value="1"/>
</dbReference>
<name>A0A0X8P244_ALCXX</name>
<dbReference type="NCBIfam" id="TIGR03071">
    <property type="entry name" value="couple_hipA"/>
    <property type="match status" value="1"/>
</dbReference>
<accession>A0A0X8P244</accession>
<dbReference type="Pfam" id="PF13657">
    <property type="entry name" value="Couple_hipA"/>
    <property type="match status" value="1"/>
</dbReference>
<dbReference type="EMBL" id="CP014060">
    <property type="protein sequence ID" value="AMG38492.1"/>
    <property type="molecule type" value="Genomic_DNA"/>
</dbReference>
<dbReference type="AlphaFoldDB" id="A0A0X8P244"/>
<evidence type="ECO:0000313" key="6">
    <source>
        <dbReference type="EMBL" id="AMG38492.1"/>
    </source>
</evidence>
<dbReference type="PANTHER" id="PTHR37419:SF1">
    <property type="entry name" value="SERINE_THREONINE-PROTEIN KINASE TOXIN HIPA"/>
    <property type="match status" value="1"/>
</dbReference>
<dbReference type="InterPro" id="IPR017508">
    <property type="entry name" value="HipA_N1"/>
</dbReference>
<feature type="domain" description="HipA-like C-terminal" evidence="4">
    <location>
        <begin position="159"/>
        <end position="415"/>
    </location>
</feature>
<dbReference type="GO" id="GO:0004674">
    <property type="term" value="F:protein serine/threonine kinase activity"/>
    <property type="evidence" value="ECO:0007669"/>
    <property type="project" value="TreeGrafter"/>
</dbReference>
<comment type="similarity">
    <text evidence="1">Belongs to the HipA Ser/Thr kinase family.</text>
</comment>
<evidence type="ECO:0000259" key="5">
    <source>
        <dbReference type="Pfam" id="PF13657"/>
    </source>
</evidence>
<dbReference type="CDD" id="cd17808">
    <property type="entry name" value="HipA_Ec_like"/>
    <property type="match status" value="1"/>
</dbReference>
<keyword evidence="3" id="KW-0418">Kinase</keyword>
<dbReference type="GO" id="GO:0005829">
    <property type="term" value="C:cytosol"/>
    <property type="evidence" value="ECO:0007669"/>
    <property type="project" value="TreeGrafter"/>
</dbReference>
<organism evidence="6 7">
    <name type="scientific">Alcaligenes xylosoxydans xylosoxydans</name>
    <name type="common">Achromobacter xylosoxidans</name>
    <dbReference type="NCBI Taxonomy" id="85698"/>
    <lineage>
        <taxon>Bacteria</taxon>
        <taxon>Pseudomonadati</taxon>
        <taxon>Pseudomonadota</taxon>
        <taxon>Betaproteobacteria</taxon>
        <taxon>Burkholderiales</taxon>
        <taxon>Alcaligenaceae</taxon>
        <taxon>Achromobacter</taxon>
    </lineage>
</organism>
<reference evidence="7" key="1">
    <citation type="submission" date="2015-12" db="EMBL/GenBank/DDBJ databases">
        <title>FDA dAtabase for Regulatory Grade micrObial Sequences (FDA-ARGOS): Supporting development and validation of Infectious Disease Dx tests.</title>
        <authorList>
            <person name="Case J."/>
            <person name="Tallon L."/>
            <person name="Sadzewicz L."/>
            <person name="Sengamalay N."/>
            <person name="Ott S."/>
            <person name="Godinez A."/>
            <person name="Nagaraj S."/>
            <person name="Nadendla S."/>
            <person name="Sichtig H."/>
        </authorList>
    </citation>
    <scope>NUCLEOTIDE SEQUENCE [LARGE SCALE GENOMIC DNA]</scope>
    <source>
        <strain evidence="7">FDAARGOS_147</strain>
    </source>
</reference>
<dbReference type="Proteomes" id="UP000060602">
    <property type="component" value="Chromosome"/>
</dbReference>
<proteinExistence type="inferred from homology"/>
<sequence length="450" mass="50057">MGRRSHTQSLSLWMNGSMVGSWSTRPRLGDILQYADSWVASDQGRPLSLSLPFTPGNQPHRGEAVRAYFENLLPDSRQIRERVARRFQARATDAFTLLAEVGRDCVGALQVLPDTASPEDARALNATPLSEGEVAQVLRNTLATPPLAGADATDDDLRISIAGAQEKTALLWWDGRWCMPHGATPTSHIFKMPLGRVGNLRVDLSESVENEWLCLEILRAYGLPVARTQPLMFEDMKVLAVERFDRRWSRQPEGKRWLLRLPQEDMCQATGTPPHLKYEADGGPGMNAIMRLLSTSMNPDRDRRLFFQAQALFWMLAATDGHAKNFSIFLRPGGAYELTPLYDVLSAYPVMGVGANKLSPFKARMAMAVRTKNPHWKMQDIQRRHWLALGAEYGVVTADGREAKFVIDDLATRTPEVVRTVRGLLPAGFPESLADSILGGLQSAADRLAR</sequence>
<evidence type="ECO:0000256" key="3">
    <source>
        <dbReference type="ARBA" id="ARBA00022777"/>
    </source>
</evidence>
<protein>
    <submittedName>
        <fullName evidence="6">Type II toxin-antitoxin system HipA family toxin</fullName>
    </submittedName>
</protein>
<keyword evidence="2" id="KW-0808">Transferase</keyword>
<evidence type="ECO:0000259" key="4">
    <source>
        <dbReference type="Pfam" id="PF07804"/>
    </source>
</evidence>
<dbReference type="Pfam" id="PF07804">
    <property type="entry name" value="HipA_C"/>
    <property type="match status" value="1"/>
</dbReference>
<evidence type="ECO:0000256" key="1">
    <source>
        <dbReference type="ARBA" id="ARBA00010164"/>
    </source>
</evidence>
<dbReference type="InterPro" id="IPR052028">
    <property type="entry name" value="HipA_Ser/Thr_kinase"/>
</dbReference>
<evidence type="ECO:0000313" key="7">
    <source>
        <dbReference type="Proteomes" id="UP000060602"/>
    </source>
</evidence>
<feature type="domain" description="HipA N-terminal subdomain 1" evidence="5">
    <location>
        <begin position="11"/>
        <end position="111"/>
    </location>
</feature>
<gene>
    <name evidence="6" type="ORF">AL504_22150</name>
</gene>
<dbReference type="RefSeq" id="WP_061073190.1">
    <property type="nucleotide sequence ID" value="NZ_CP014060.2"/>
</dbReference>
<evidence type="ECO:0000256" key="2">
    <source>
        <dbReference type="ARBA" id="ARBA00022679"/>
    </source>
</evidence>
<dbReference type="InterPro" id="IPR012893">
    <property type="entry name" value="HipA-like_C"/>
</dbReference>